<sequence>MAMNVRSDIAILTGQAPASTSAPQPSSSEKAATSSLQISLFIPEPKQCPAQKIVPCALRLPPPEFPLADLGLREITITAVAPASPPNADEDGDSR</sequence>
<dbReference type="AlphaFoldDB" id="A0A218YSG5"/>
<evidence type="ECO:0000313" key="3">
    <source>
        <dbReference type="Proteomes" id="UP000242519"/>
    </source>
</evidence>
<dbReference type="InParanoid" id="A0A218YSG5"/>
<evidence type="ECO:0000313" key="2">
    <source>
        <dbReference type="EMBL" id="OWO92953.1"/>
    </source>
</evidence>
<reference evidence="2 3" key="1">
    <citation type="submission" date="2017-04" db="EMBL/GenBank/DDBJ databases">
        <title>Draft genome sequence of Marssonina coronaria NL1: causal agent of apple blotch.</title>
        <authorList>
            <person name="Cheng Q."/>
        </authorList>
    </citation>
    <scope>NUCLEOTIDE SEQUENCE [LARGE SCALE GENOMIC DNA]</scope>
    <source>
        <strain evidence="2 3">NL1</strain>
    </source>
</reference>
<protein>
    <submittedName>
        <fullName evidence="2">Uncharacterized protein</fullName>
    </submittedName>
</protein>
<name>A0A218YSG5_9HELO</name>
<feature type="compositionally biased region" description="Low complexity" evidence="1">
    <location>
        <begin position="15"/>
        <end position="28"/>
    </location>
</feature>
<proteinExistence type="predicted"/>
<evidence type="ECO:0000256" key="1">
    <source>
        <dbReference type="SAM" id="MobiDB-lite"/>
    </source>
</evidence>
<gene>
    <name evidence="2" type="ORF">B2J93_2860</name>
</gene>
<feature type="region of interest" description="Disordered" evidence="1">
    <location>
        <begin position="12"/>
        <end position="34"/>
    </location>
</feature>
<keyword evidence="3" id="KW-1185">Reference proteome</keyword>
<organism evidence="2 3">
    <name type="scientific">Diplocarpon coronariae</name>
    <dbReference type="NCBI Taxonomy" id="2795749"/>
    <lineage>
        <taxon>Eukaryota</taxon>
        <taxon>Fungi</taxon>
        <taxon>Dikarya</taxon>
        <taxon>Ascomycota</taxon>
        <taxon>Pezizomycotina</taxon>
        <taxon>Leotiomycetes</taxon>
        <taxon>Helotiales</taxon>
        <taxon>Drepanopezizaceae</taxon>
        <taxon>Diplocarpon</taxon>
    </lineage>
</organism>
<accession>A0A218YSG5</accession>
<comment type="caution">
    <text evidence="2">The sequence shown here is derived from an EMBL/GenBank/DDBJ whole genome shotgun (WGS) entry which is preliminary data.</text>
</comment>
<dbReference type="EMBL" id="MZNU01000586">
    <property type="protein sequence ID" value="OWO92953.1"/>
    <property type="molecule type" value="Genomic_DNA"/>
</dbReference>
<dbReference type="Proteomes" id="UP000242519">
    <property type="component" value="Unassembled WGS sequence"/>
</dbReference>